<reference evidence="2" key="1">
    <citation type="journal article" date="2020" name="Ecol. Evol.">
        <title>Genome structure and content of the rice root-knot nematode (Meloidogyne graminicola).</title>
        <authorList>
            <person name="Phan N.T."/>
            <person name="Danchin E.G.J."/>
            <person name="Klopp C."/>
            <person name="Perfus-Barbeoch L."/>
            <person name="Kozlowski D.K."/>
            <person name="Koutsovoulos G.D."/>
            <person name="Lopez-Roques C."/>
            <person name="Bouchez O."/>
            <person name="Zahm M."/>
            <person name="Besnard G."/>
            <person name="Bellafiore S."/>
        </authorList>
    </citation>
    <scope>NUCLEOTIDE SEQUENCE</scope>
    <source>
        <strain evidence="2">VN-18</strain>
    </source>
</reference>
<proteinExistence type="predicted"/>
<dbReference type="OrthoDB" id="5901594at2759"/>
<comment type="caution">
    <text evidence="2">The sequence shown here is derived from an EMBL/GenBank/DDBJ whole genome shotgun (WGS) entry which is preliminary data.</text>
</comment>
<evidence type="ECO:0000256" key="1">
    <source>
        <dbReference type="SAM" id="SignalP"/>
    </source>
</evidence>
<dbReference type="Proteomes" id="UP000605970">
    <property type="component" value="Unassembled WGS sequence"/>
</dbReference>
<name>A0A8S9ZU60_9BILA</name>
<evidence type="ECO:0000313" key="2">
    <source>
        <dbReference type="EMBL" id="KAF7636790.1"/>
    </source>
</evidence>
<evidence type="ECO:0000313" key="3">
    <source>
        <dbReference type="Proteomes" id="UP000605970"/>
    </source>
</evidence>
<feature type="chain" id="PRO_5035875345" evidence="1">
    <location>
        <begin position="26"/>
        <end position="407"/>
    </location>
</feature>
<accession>A0A8S9ZU60</accession>
<gene>
    <name evidence="2" type="ORF">Mgra_00003736</name>
</gene>
<keyword evidence="1" id="KW-0732">Signal</keyword>
<sequence length="407" mass="47153">MFKSFTLIALILEAIVLLYNRQVTAMLSMHPSCSGRSSTIENKLKMSGGGIGSKQSTKIIPTNVSFPIACLNHPKNLKAKNTINAYKITEATPLMTEQMKLVSHVDLKDLENNGINEEEMGNEGINKLNGKTLNENLKKINGEIKQKIIIGKETDPMWYNKASNLQKKIKQFYENAKLKNEFNDRSLIRRVIRREYTVDAPKDDQINLLYISELLMALNKQETTENLENAANLLIGLHECYQILTEIPIVFDVEMVLEKIKKEEGEERENKFKLVEYFRENEIKIPLWDLLNIKDSKDSVDDKINKLKNIIHKADSFLDKNMKVFIEQRNEKILNKIASRIEMADLVLDRVNYILNLFDNFKDDNLSKDFKILKRLSPIEKHDLFENSELLQKLFENILPGDEIMKF</sequence>
<dbReference type="EMBL" id="JABEBT010000026">
    <property type="protein sequence ID" value="KAF7636790.1"/>
    <property type="molecule type" value="Genomic_DNA"/>
</dbReference>
<organism evidence="2 3">
    <name type="scientific">Meloidogyne graminicola</name>
    <dbReference type="NCBI Taxonomy" id="189291"/>
    <lineage>
        <taxon>Eukaryota</taxon>
        <taxon>Metazoa</taxon>
        <taxon>Ecdysozoa</taxon>
        <taxon>Nematoda</taxon>
        <taxon>Chromadorea</taxon>
        <taxon>Rhabditida</taxon>
        <taxon>Tylenchina</taxon>
        <taxon>Tylenchomorpha</taxon>
        <taxon>Tylenchoidea</taxon>
        <taxon>Meloidogynidae</taxon>
        <taxon>Meloidogyninae</taxon>
        <taxon>Meloidogyne</taxon>
    </lineage>
</organism>
<protein>
    <submittedName>
        <fullName evidence="2">Uncharacterized protein</fullName>
    </submittedName>
</protein>
<keyword evidence="3" id="KW-1185">Reference proteome</keyword>
<feature type="signal peptide" evidence="1">
    <location>
        <begin position="1"/>
        <end position="25"/>
    </location>
</feature>
<dbReference type="AlphaFoldDB" id="A0A8S9ZU60"/>